<evidence type="ECO:0000313" key="1">
    <source>
        <dbReference type="EMBL" id="KAK7909379.1"/>
    </source>
</evidence>
<comment type="caution">
    <text evidence="1">The sequence shown here is derived from an EMBL/GenBank/DDBJ whole genome shotgun (WGS) entry which is preliminary data.</text>
</comment>
<keyword evidence="2" id="KW-1185">Reference proteome</keyword>
<organism evidence="1 2">
    <name type="scientific">Mugilogobius chulae</name>
    <name type="common">yellowstripe goby</name>
    <dbReference type="NCBI Taxonomy" id="88201"/>
    <lineage>
        <taxon>Eukaryota</taxon>
        <taxon>Metazoa</taxon>
        <taxon>Chordata</taxon>
        <taxon>Craniata</taxon>
        <taxon>Vertebrata</taxon>
        <taxon>Euteleostomi</taxon>
        <taxon>Actinopterygii</taxon>
        <taxon>Neopterygii</taxon>
        <taxon>Teleostei</taxon>
        <taxon>Neoteleostei</taxon>
        <taxon>Acanthomorphata</taxon>
        <taxon>Gobiaria</taxon>
        <taxon>Gobiiformes</taxon>
        <taxon>Gobioidei</taxon>
        <taxon>Gobiidae</taxon>
        <taxon>Gobionellinae</taxon>
        <taxon>Mugilogobius</taxon>
    </lineage>
</organism>
<dbReference type="Proteomes" id="UP001460270">
    <property type="component" value="Unassembled WGS sequence"/>
</dbReference>
<reference evidence="2" key="1">
    <citation type="submission" date="2024-04" db="EMBL/GenBank/DDBJ databases">
        <title>Salinicola lusitanus LLJ914,a marine bacterium isolated from the Okinawa Trough.</title>
        <authorList>
            <person name="Li J."/>
        </authorList>
    </citation>
    <scope>NUCLEOTIDE SEQUENCE [LARGE SCALE GENOMIC DNA]</scope>
</reference>
<accession>A0AAW0NVY1</accession>
<sequence length="328" mass="38023">MKQGLADLDRVKEKHTKEIEDRVRKLIENCKRRQAQMTDEELDREFDEMWKKTLRELKMSNKNKDKFCADFKDCLMKRPCQKKAEEFTEQGLRGAVENSINRSLGVSIIDKMLTCEEFSTRVVFQCTVLEDLLEKDCFDDFLKYTTNYEDYVKDWILNKIMSHSTDVFDFENKHIQSCVRSINEAVDKAIKGPSDTIQSFITDICKELNDKLVISKEALDAFMVLNNADKEKFARCLEESVKEMGQSLQNKLNMDIKEKLQSLHVKPRMFFLIESLAVVNSAPSVMLHVMQEEVPTLSTGPLCIALKHLEVSNGNNLKNLTLIYAHQQ</sequence>
<dbReference type="InterPro" id="IPR052986">
    <property type="entry name" value="VLIG_GTPase"/>
</dbReference>
<name>A0AAW0NVY1_9GOBI</name>
<dbReference type="PANTHER" id="PTHR14819">
    <property type="entry name" value="GTP-BINDING"/>
    <property type="match status" value="1"/>
</dbReference>
<evidence type="ECO:0000313" key="2">
    <source>
        <dbReference type="Proteomes" id="UP001460270"/>
    </source>
</evidence>
<gene>
    <name evidence="1" type="ORF">WMY93_014063</name>
</gene>
<protein>
    <submittedName>
        <fullName evidence="1">Uncharacterized protein</fullName>
    </submittedName>
</protein>
<proteinExistence type="predicted"/>
<dbReference type="EMBL" id="JBBPFD010000010">
    <property type="protein sequence ID" value="KAK7909379.1"/>
    <property type="molecule type" value="Genomic_DNA"/>
</dbReference>
<dbReference type="AlphaFoldDB" id="A0AAW0NVY1"/>
<dbReference type="PANTHER" id="PTHR14819:SF9">
    <property type="entry name" value="UP-REGULATOR OF CELL PROLIFERATION-LIKE"/>
    <property type="match status" value="1"/>
</dbReference>